<reference evidence="2" key="2">
    <citation type="submission" date="2020-09" db="EMBL/GenBank/DDBJ databases">
        <authorList>
            <person name="Sun Q."/>
            <person name="Zhou Y."/>
        </authorList>
    </citation>
    <scope>NUCLEOTIDE SEQUENCE</scope>
    <source>
        <strain evidence="2">CGMCC 1.16012</strain>
    </source>
</reference>
<sequence>MTRSGFHLFQFAAFTALLWALVLWSTNNMDQPIVKLMMPMHSGWNTMQVFFVWVMWAVMMAAMMLPSAWPMVRSYQRIVKRKGQAHGVWAFVAAYLVVWSLFSLGATLTQWALQANGVLSHMLVVKDKTVAGCLLVIIGIFQWTPLKDICLNTCRTPAGFFTSDWRDGTKGAFHMGLRHGVFCVGCCWGLMSLLFVVGVMNLTAIALLTASVIAEKTLPQGIFLAHIGGSALILCGGLIFIGSA</sequence>
<keyword evidence="1" id="KW-0812">Transmembrane</keyword>
<feature type="transmembrane region" description="Helical" evidence="1">
    <location>
        <begin position="7"/>
        <end position="26"/>
    </location>
</feature>
<dbReference type="OrthoDB" id="164118at2"/>
<name>A0A917AM17_9RHOB</name>
<dbReference type="RefSeq" id="WP_158221875.1">
    <property type="nucleotide sequence ID" value="NZ_BMKN01000003.1"/>
</dbReference>
<dbReference type="Proteomes" id="UP000606730">
    <property type="component" value="Unassembled WGS sequence"/>
</dbReference>
<organism evidence="2 3">
    <name type="scientific">Actibacterium pelagium</name>
    <dbReference type="NCBI Taxonomy" id="2029103"/>
    <lineage>
        <taxon>Bacteria</taxon>
        <taxon>Pseudomonadati</taxon>
        <taxon>Pseudomonadota</taxon>
        <taxon>Alphaproteobacteria</taxon>
        <taxon>Rhodobacterales</taxon>
        <taxon>Roseobacteraceae</taxon>
        <taxon>Actibacterium</taxon>
    </lineage>
</organism>
<feature type="transmembrane region" description="Helical" evidence="1">
    <location>
        <begin position="129"/>
        <end position="146"/>
    </location>
</feature>
<proteinExistence type="predicted"/>
<accession>A0A917AM17</accession>
<dbReference type="InterPro" id="IPR018688">
    <property type="entry name" value="PpoB2-like"/>
</dbReference>
<evidence type="ECO:0000313" key="2">
    <source>
        <dbReference type="EMBL" id="GGE61445.1"/>
    </source>
</evidence>
<feature type="transmembrane region" description="Helical" evidence="1">
    <location>
        <begin position="46"/>
        <end position="66"/>
    </location>
</feature>
<feature type="transmembrane region" description="Helical" evidence="1">
    <location>
        <begin position="87"/>
        <end position="109"/>
    </location>
</feature>
<feature type="transmembrane region" description="Helical" evidence="1">
    <location>
        <begin position="180"/>
        <end position="210"/>
    </location>
</feature>
<comment type="caution">
    <text evidence="2">The sequence shown here is derived from an EMBL/GenBank/DDBJ whole genome shotgun (WGS) entry which is preliminary data.</text>
</comment>
<keyword evidence="1" id="KW-1133">Transmembrane helix</keyword>
<evidence type="ECO:0000256" key="1">
    <source>
        <dbReference type="SAM" id="Phobius"/>
    </source>
</evidence>
<keyword evidence="1" id="KW-0472">Membrane</keyword>
<protein>
    <submittedName>
        <fullName evidence="2">Uncharacterized protein</fullName>
    </submittedName>
</protein>
<evidence type="ECO:0000313" key="3">
    <source>
        <dbReference type="Proteomes" id="UP000606730"/>
    </source>
</evidence>
<keyword evidence="3" id="KW-1185">Reference proteome</keyword>
<feature type="transmembrane region" description="Helical" evidence="1">
    <location>
        <begin position="222"/>
        <end position="241"/>
    </location>
</feature>
<dbReference type="EMBL" id="BMKN01000003">
    <property type="protein sequence ID" value="GGE61445.1"/>
    <property type="molecule type" value="Genomic_DNA"/>
</dbReference>
<gene>
    <name evidence="2" type="ORF">GCM10011517_31220</name>
</gene>
<reference evidence="2" key="1">
    <citation type="journal article" date="2014" name="Int. J. Syst. Evol. Microbiol.">
        <title>Complete genome sequence of Corynebacterium casei LMG S-19264T (=DSM 44701T), isolated from a smear-ripened cheese.</title>
        <authorList>
            <consortium name="US DOE Joint Genome Institute (JGI-PGF)"/>
            <person name="Walter F."/>
            <person name="Albersmeier A."/>
            <person name="Kalinowski J."/>
            <person name="Ruckert C."/>
        </authorList>
    </citation>
    <scope>NUCLEOTIDE SEQUENCE</scope>
    <source>
        <strain evidence="2">CGMCC 1.16012</strain>
    </source>
</reference>
<dbReference type="AlphaFoldDB" id="A0A917AM17"/>
<dbReference type="Pfam" id="PF09948">
    <property type="entry name" value="PpoB2"/>
    <property type="match status" value="1"/>
</dbReference>